<sequence>NPPSPIVNFLNCPHRRRFSPANLAGDEFLLDLHELFQLIFSRVEGSLCGRCMLRLINAIGKYHTPIDVARWWSSK</sequence>
<dbReference type="AlphaFoldDB" id="A0A3Q7JEG8"/>
<reference evidence="1" key="1">
    <citation type="journal article" date="2012" name="Nature">
        <title>The tomato genome sequence provides insights into fleshy fruit evolution.</title>
        <authorList>
            <consortium name="Tomato Genome Consortium"/>
        </authorList>
    </citation>
    <scope>NUCLEOTIDE SEQUENCE [LARGE SCALE GENOMIC DNA]</scope>
    <source>
        <strain evidence="1">cv. Heinz 1706</strain>
    </source>
</reference>
<dbReference type="EnsemblPlants" id="Solyc10g078177.1.1">
    <property type="protein sequence ID" value="Solyc10g078177.1.1"/>
    <property type="gene ID" value="Solyc10g078177.1"/>
</dbReference>
<dbReference type="Gramene" id="Solyc10g078177.1.1">
    <property type="protein sequence ID" value="Solyc10g078177.1.1"/>
    <property type="gene ID" value="Solyc10g078177.1"/>
</dbReference>
<proteinExistence type="predicted"/>
<organism evidence="1">
    <name type="scientific">Solanum lycopersicum</name>
    <name type="common">Tomato</name>
    <name type="synonym">Lycopersicon esculentum</name>
    <dbReference type="NCBI Taxonomy" id="4081"/>
    <lineage>
        <taxon>Eukaryota</taxon>
        <taxon>Viridiplantae</taxon>
        <taxon>Streptophyta</taxon>
        <taxon>Embryophyta</taxon>
        <taxon>Tracheophyta</taxon>
        <taxon>Spermatophyta</taxon>
        <taxon>Magnoliopsida</taxon>
        <taxon>eudicotyledons</taxon>
        <taxon>Gunneridae</taxon>
        <taxon>Pentapetalae</taxon>
        <taxon>asterids</taxon>
        <taxon>lamiids</taxon>
        <taxon>Solanales</taxon>
        <taxon>Solanaceae</taxon>
        <taxon>Solanoideae</taxon>
        <taxon>Solaneae</taxon>
        <taxon>Solanum</taxon>
        <taxon>Solanum subgen. Lycopersicon</taxon>
    </lineage>
</organism>
<dbReference type="Proteomes" id="UP000004994">
    <property type="component" value="Chromosome 10"/>
</dbReference>
<accession>A0A3Q7JEG8</accession>
<protein>
    <submittedName>
        <fullName evidence="1">Uncharacterized protein</fullName>
    </submittedName>
</protein>
<evidence type="ECO:0000313" key="2">
    <source>
        <dbReference type="Proteomes" id="UP000004994"/>
    </source>
</evidence>
<keyword evidence="2" id="KW-1185">Reference proteome</keyword>
<reference evidence="1" key="2">
    <citation type="submission" date="2019-01" db="UniProtKB">
        <authorList>
            <consortium name="EnsemblPlants"/>
        </authorList>
    </citation>
    <scope>IDENTIFICATION</scope>
    <source>
        <strain evidence="1">cv. Heinz 1706</strain>
    </source>
</reference>
<evidence type="ECO:0000313" key="1">
    <source>
        <dbReference type="EnsemblPlants" id="Solyc10g078177.1.1"/>
    </source>
</evidence>
<dbReference type="InParanoid" id="A0A3Q7JEG8"/>
<name>A0A3Q7JEG8_SOLLC</name>